<dbReference type="CDD" id="cd16393">
    <property type="entry name" value="SPO0J_N"/>
    <property type="match status" value="1"/>
</dbReference>
<evidence type="ECO:0000313" key="4">
    <source>
        <dbReference type="Proteomes" id="UP001302059"/>
    </source>
</evidence>
<dbReference type="Pfam" id="PF02195">
    <property type="entry name" value="ParB_N"/>
    <property type="match status" value="1"/>
</dbReference>
<dbReference type="SUPFAM" id="SSF110849">
    <property type="entry name" value="ParB/Sulfiredoxin"/>
    <property type="match status" value="1"/>
</dbReference>
<dbReference type="InterPro" id="IPR004437">
    <property type="entry name" value="ParB/RepB/Spo0J"/>
</dbReference>
<feature type="domain" description="ParB-like N-terminal" evidence="2">
    <location>
        <begin position="30"/>
        <end position="119"/>
    </location>
</feature>
<protein>
    <submittedName>
        <fullName evidence="3">ParB/RepB/Spo0J family partition protein</fullName>
    </submittedName>
</protein>
<dbReference type="SUPFAM" id="SSF109709">
    <property type="entry name" value="KorB DNA-binding domain-like"/>
    <property type="match status" value="1"/>
</dbReference>
<dbReference type="Gene3D" id="1.10.10.2830">
    <property type="match status" value="1"/>
</dbReference>
<comment type="caution">
    <text evidence="3">The sequence shown here is derived from an EMBL/GenBank/DDBJ whole genome shotgun (WGS) entry which is preliminary data.</text>
</comment>
<dbReference type="InterPro" id="IPR036086">
    <property type="entry name" value="ParB/Sulfiredoxin_sf"/>
</dbReference>
<reference evidence="3 4" key="1">
    <citation type="submission" date="2023-05" db="EMBL/GenBank/DDBJ databases">
        <authorList>
            <person name="Gao F."/>
        </authorList>
    </citation>
    <scope>NUCLEOTIDE SEQUENCE [LARGE SCALE GENOMIC DNA]</scope>
    <source>
        <strain evidence="3 4">MIMF12</strain>
    </source>
</reference>
<dbReference type="EMBL" id="JASNGB010000159">
    <property type="protein sequence ID" value="MDL2345176.1"/>
    <property type="molecule type" value="Genomic_DNA"/>
</dbReference>
<dbReference type="SMART" id="SM00470">
    <property type="entry name" value="ParB"/>
    <property type="match status" value="1"/>
</dbReference>
<sequence>MTRKRPPRREGLDELLGQTADLVKAPVVEQTLPVDRLRSGTAQPRRAFDNAGLESLAASIRAQGVLQPLLVRPVQGGHEIVAGERRWRAAQLAGLAEVPVIIRHLDDQQARVAALLENLQREDLNTVDEVDAKLDLVASVLRLPREDARARLMQLLREEPGQDHATLEAVFTALGETWQSFTKNKLRILKWPSVVLEAVRAGLPFTLGRIIVGAPEEHHAALVALAQGGATRREIQKEIRRLGRSHEEAPMPDALQVARVLGSARFLNNLQPAARKAVDRWLAKMPDAVREALSD</sequence>
<dbReference type="InterPro" id="IPR003115">
    <property type="entry name" value="ParB_N"/>
</dbReference>
<evidence type="ECO:0000259" key="2">
    <source>
        <dbReference type="SMART" id="SM00470"/>
    </source>
</evidence>
<organism evidence="3 4">
    <name type="scientific">Deinococcus rhizophilus</name>
    <dbReference type="NCBI Taxonomy" id="3049544"/>
    <lineage>
        <taxon>Bacteria</taxon>
        <taxon>Thermotogati</taxon>
        <taxon>Deinococcota</taxon>
        <taxon>Deinococci</taxon>
        <taxon>Deinococcales</taxon>
        <taxon>Deinococcaceae</taxon>
        <taxon>Deinococcus</taxon>
    </lineage>
</organism>
<dbReference type="PANTHER" id="PTHR33375">
    <property type="entry name" value="CHROMOSOME-PARTITIONING PROTEIN PARB-RELATED"/>
    <property type="match status" value="1"/>
</dbReference>
<gene>
    <name evidence="3" type="ORF">QOL99_13590</name>
</gene>
<keyword evidence="4" id="KW-1185">Reference proteome</keyword>
<dbReference type="InterPro" id="IPR050336">
    <property type="entry name" value="Chromosome_partition/occlusion"/>
</dbReference>
<proteinExistence type="inferred from homology"/>
<comment type="similarity">
    <text evidence="1">Belongs to the ParB family.</text>
</comment>
<dbReference type="NCBIfam" id="TIGR00180">
    <property type="entry name" value="parB_part"/>
    <property type="match status" value="1"/>
</dbReference>
<name>A0ABT7JJP6_9DEIO</name>
<evidence type="ECO:0000313" key="3">
    <source>
        <dbReference type="EMBL" id="MDL2345176.1"/>
    </source>
</evidence>
<dbReference type="RefSeq" id="WP_285524596.1">
    <property type="nucleotide sequence ID" value="NZ_JASNGB010000159.1"/>
</dbReference>
<accession>A0ABT7JJP6</accession>
<dbReference type="Gene3D" id="3.90.1530.30">
    <property type="match status" value="1"/>
</dbReference>
<dbReference type="Proteomes" id="UP001302059">
    <property type="component" value="Unassembled WGS sequence"/>
</dbReference>
<evidence type="ECO:0000256" key="1">
    <source>
        <dbReference type="ARBA" id="ARBA00006295"/>
    </source>
</evidence>
<dbReference type="PANTHER" id="PTHR33375:SF7">
    <property type="entry name" value="CHROMOSOME 2-PARTITIONING PROTEIN PARB-RELATED"/>
    <property type="match status" value="1"/>
</dbReference>